<dbReference type="PANTHER" id="PTHR15162:SF7">
    <property type="entry name" value="SUCCINYLGLUTAMATE DESUCCINYLASE"/>
    <property type="match status" value="1"/>
</dbReference>
<accession>A0A806KI78</accession>
<feature type="domain" description="AstE/AspA barrel-sandwich hybrid" evidence="5">
    <location>
        <begin position="114"/>
        <end position="194"/>
    </location>
</feature>
<keyword evidence="2" id="KW-0479">Metal-binding</keyword>
<keyword evidence="3 7" id="KW-0378">Hydrolase</keyword>
<dbReference type="InterPro" id="IPR055438">
    <property type="entry name" value="AstE_AspA_cat"/>
</dbReference>
<evidence type="ECO:0000259" key="5">
    <source>
        <dbReference type="Pfam" id="PF04952"/>
    </source>
</evidence>
<evidence type="ECO:0000256" key="3">
    <source>
        <dbReference type="ARBA" id="ARBA00022801"/>
    </source>
</evidence>
<dbReference type="Pfam" id="PF24827">
    <property type="entry name" value="AstE_AspA_cat"/>
    <property type="match status" value="1"/>
</dbReference>
<dbReference type="NCBIfam" id="NF002601">
    <property type="entry name" value="PRK02259.1"/>
    <property type="match status" value="1"/>
</dbReference>
<evidence type="ECO:0000256" key="1">
    <source>
        <dbReference type="ARBA" id="ARBA00001947"/>
    </source>
</evidence>
<evidence type="ECO:0000259" key="6">
    <source>
        <dbReference type="Pfam" id="PF24827"/>
    </source>
</evidence>
<dbReference type="Gene3D" id="3.40.630.10">
    <property type="entry name" value="Zn peptidases"/>
    <property type="match status" value="2"/>
</dbReference>
<dbReference type="AlphaFoldDB" id="A0A806KI78"/>
<evidence type="ECO:0000313" key="7">
    <source>
        <dbReference type="EMBL" id="AGS52744.1"/>
    </source>
</evidence>
<evidence type="ECO:0000256" key="2">
    <source>
        <dbReference type="ARBA" id="ARBA00022723"/>
    </source>
</evidence>
<name>A0A806KI78_9BACT</name>
<dbReference type="GO" id="GO:0046872">
    <property type="term" value="F:metal ion binding"/>
    <property type="evidence" value="ECO:0007669"/>
    <property type="project" value="UniProtKB-KW"/>
</dbReference>
<dbReference type="EMBL" id="JQ844206">
    <property type="protein sequence ID" value="AGS52744.1"/>
    <property type="molecule type" value="Genomic_DNA"/>
</dbReference>
<evidence type="ECO:0000256" key="4">
    <source>
        <dbReference type="ARBA" id="ARBA00022833"/>
    </source>
</evidence>
<dbReference type="InterPro" id="IPR007036">
    <property type="entry name" value="Aste_AspA_hybrid_dom"/>
</dbReference>
<reference evidence="7" key="1">
    <citation type="submission" date="2012-03" db="EMBL/GenBank/DDBJ databases">
        <title>Functional metagenomics reveals considerable lignocellulase gene clusters in the gut microbiome of a wood-feeding higher termite.</title>
        <authorList>
            <person name="Liu N."/>
        </authorList>
    </citation>
    <scope>NUCLEOTIDE SEQUENCE</scope>
</reference>
<proteinExistence type="predicted"/>
<dbReference type="PANTHER" id="PTHR15162">
    <property type="entry name" value="ASPARTOACYLASE"/>
    <property type="match status" value="1"/>
</dbReference>
<protein>
    <submittedName>
        <fullName evidence="7">Aspartoacylase</fullName>
        <ecNumber evidence="7">3.5.1.15</ecNumber>
    </submittedName>
</protein>
<dbReference type="GO" id="GO:0019807">
    <property type="term" value="F:aspartoacylase activity"/>
    <property type="evidence" value="ECO:0007669"/>
    <property type="project" value="UniProtKB-EC"/>
</dbReference>
<feature type="domain" description="Succinylglutamate desuccinylase/Aspartoacylase catalytic" evidence="6">
    <location>
        <begin position="8"/>
        <end position="104"/>
    </location>
</feature>
<comment type="cofactor">
    <cofactor evidence="1">
        <name>Zn(2+)</name>
        <dbReference type="ChEBI" id="CHEBI:29105"/>
    </cofactor>
</comment>
<dbReference type="InterPro" id="IPR050178">
    <property type="entry name" value="AspA/AstE_fam"/>
</dbReference>
<keyword evidence="4" id="KW-0862">Zinc</keyword>
<dbReference type="Pfam" id="PF04952">
    <property type="entry name" value="AstE_AspA_hybrid"/>
    <property type="match status" value="1"/>
</dbReference>
<sequence>MGGKGTMNAPDLILDLHNTTANMGVTLILSQKDDALINICSHIAMEFKGVHIYLQPEKREESPYLGTIARKDVCIEAGPQAHGTLNAELFFKVEQIVFRFLELIKGGLPKVNGEIETFRETRNVDYPRDKKGNITAMIHPNLQGRDFCELKAGMPVFTGFDGKEILWEGETCYPAFINEAAYYEKGIAMSLTEKNYISL</sequence>
<dbReference type="GO" id="GO:0005829">
    <property type="term" value="C:cytosol"/>
    <property type="evidence" value="ECO:0007669"/>
    <property type="project" value="TreeGrafter"/>
</dbReference>
<dbReference type="SUPFAM" id="SSF53187">
    <property type="entry name" value="Zn-dependent exopeptidases"/>
    <property type="match status" value="1"/>
</dbReference>
<dbReference type="EC" id="3.5.1.15" evidence="7"/>
<dbReference type="GO" id="GO:0016788">
    <property type="term" value="F:hydrolase activity, acting on ester bonds"/>
    <property type="evidence" value="ECO:0007669"/>
    <property type="project" value="InterPro"/>
</dbReference>
<organism evidence="7">
    <name type="scientific">uncultured bacterium contig00069</name>
    <dbReference type="NCBI Taxonomy" id="1181550"/>
    <lineage>
        <taxon>Bacteria</taxon>
        <taxon>environmental samples</taxon>
    </lineage>
</organism>